<proteinExistence type="inferred from homology"/>
<dbReference type="GO" id="GO:0016929">
    <property type="term" value="F:deSUMOylase activity"/>
    <property type="evidence" value="ECO:0007669"/>
    <property type="project" value="TreeGrafter"/>
</dbReference>
<keyword evidence="3" id="KW-0378">Hydrolase</keyword>
<protein>
    <submittedName>
        <fullName evidence="8">Sentrin-specific protease-like</fullName>
    </submittedName>
</protein>
<dbReference type="RefSeq" id="XP_030749489.1">
    <property type="nucleotide sequence ID" value="XM_030893629.1"/>
</dbReference>
<organism evidence="7 8">
    <name type="scientific">Sitophilus oryzae</name>
    <name type="common">Rice weevil</name>
    <name type="synonym">Curculio oryzae</name>
    <dbReference type="NCBI Taxonomy" id="7048"/>
    <lineage>
        <taxon>Eukaryota</taxon>
        <taxon>Metazoa</taxon>
        <taxon>Ecdysozoa</taxon>
        <taxon>Arthropoda</taxon>
        <taxon>Hexapoda</taxon>
        <taxon>Insecta</taxon>
        <taxon>Pterygota</taxon>
        <taxon>Neoptera</taxon>
        <taxon>Endopterygota</taxon>
        <taxon>Coleoptera</taxon>
        <taxon>Polyphaga</taxon>
        <taxon>Cucujiformia</taxon>
        <taxon>Curculionidae</taxon>
        <taxon>Dryophthorinae</taxon>
        <taxon>Sitophilus</taxon>
    </lineage>
</organism>
<name>A0A6J2XFG5_SITOR</name>
<dbReference type="KEGG" id="soy:115877476"/>
<dbReference type="AlphaFoldDB" id="A0A6J2XFG5"/>
<evidence type="ECO:0000259" key="6">
    <source>
        <dbReference type="PROSITE" id="PS50600"/>
    </source>
</evidence>
<sequence length="613" mass="71301">MDLHFRGVLDYIKNFFTTDNERNRKRRAVPDLNIALSPKIGRYSPYYTKERIIPIEREDKWFSSTKTSIKKSPRFQKPYKSPMKPFKVIDTVNLDDNDTLDIRKPNFRPECRSKITSSTPLETRKSLYMNGNSTRNDDEDDVIFVTSPEQKRDEARLAGFTYIKPNFKEDKPLFHIGSGSVQNGTRPKDRSKLNFSRSSQDNSFLNYSYRLDDKLKYKKLLEQVSGSSFNSSVYHTPQGKLFDSYDKKNIGDRSIDKPKETTKERVLKVLDSLENDAVVVKDSDSEESVILVNPPSPKPDIKVDPVNSFKKIVDTSKFAKKDWLDDILEKHKQQAEIRQKEIDDLRICSKKQEEINKDINIELLRRKVNDCLQLKDVILPVIESEPETELPPLTEKQQYMVERAFRGDPSEVLARKFNLNIARRDLLTLAGLNWLNDEVINFYMNLIIDRAKDSKWPKSYAFNTFFYPKLISSGPQSLRRWTKKVDLFSYDLVCIPIHLGMHWCMAIIDFREKSIRYYDSMGGPNNKCLNALANYLVAEHLDKKGSKYDVSDFILENMDNIPQQMNGSDCGMFSCTFAEFITRNAKPTFKQDDMPYLRKKMVVEILSGELLIK</sequence>
<dbReference type="PANTHER" id="PTHR12606:SF141">
    <property type="entry name" value="GH15225P-RELATED"/>
    <property type="match status" value="1"/>
</dbReference>
<dbReference type="GeneID" id="115877476"/>
<evidence type="ECO:0000256" key="2">
    <source>
        <dbReference type="ARBA" id="ARBA00022670"/>
    </source>
</evidence>
<evidence type="ECO:0000256" key="4">
    <source>
        <dbReference type="ARBA" id="ARBA00022807"/>
    </source>
</evidence>
<comment type="similarity">
    <text evidence="1">Belongs to the peptidase C48 family.</text>
</comment>
<feature type="domain" description="Ubiquitin-like protease family profile" evidence="6">
    <location>
        <begin position="419"/>
        <end position="581"/>
    </location>
</feature>
<dbReference type="InterPro" id="IPR038765">
    <property type="entry name" value="Papain-like_cys_pep_sf"/>
</dbReference>
<keyword evidence="4" id="KW-0788">Thiol protease</keyword>
<dbReference type="PROSITE" id="PS50600">
    <property type="entry name" value="ULP_PROTEASE"/>
    <property type="match status" value="1"/>
</dbReference>
<keyword evidence="2" id="KW-0645">Protease</keyword>
<dbReference type="InParanoid" id="A0A6J2XFG5"/>
<dbReference type="Pfam" id="PF02902">
    <property type="entry name" value="Peptidase_C48"/>
    <property type="match status" value="1"/>
</dbReference>
<evidence type="ECO:0000313" key="7">
    <source>
        <dbReference type="Proteomes" id="UP000504635"/>
    </source>
</evidence>
<feature type="region of interest" description="Disordered" evidence="5">
    <location>
        <begin position="174"/>
        <end position="197"/>
    </location>
</feature>
<dbReference type="GO" id="GO:0005634">
    <property type="term" value="C:nucleus"/>
    <property type="evidence" value="ECO:0007669"/>
    <property type="project" value="TreeGrafter"/>
</dbReference>
<dbReference type="GO" id="GO:0006508">
    <property type="term" value="P:proteolysis"/>
    <property type="evidence" value="ECO:0007669"/>
    <property type="project" value="UniProtKB-KW"/>
</dbReference>
<dbReference type="GO" id="GO:0080090">
    <property type="term" value="P:regulation of primary metabolic process"/>
    <property type="evidence" value="ECO:0007669"/>
    <property type="project" value="UniProtKB-ARBA"/>
</dbReference>
<dbReference type="Gene3D" id="3.40.395.10">
    <property type="entry name" value="Adenoviral Proteinase, Chain A"/>
    <property type="match status" value="1"/>
</dbReference>
<dbReference type="PANTHER" id="PTHR12606">
    <property type="entry name" value="SENTRIN/SUMO-SPECIFIC PROTEASE"/>
    <property type="match status" value="1"/>
</dbReference>
<evidence type="ECO:0000256" key="1">
    <source>
        <dbReference type="ARBA" id="ARBA00005234"/>
    </source>
</evidence>
<keyword evidence="7" id="KW-1185">Reference proteome</keyword>
<evidence type="ECO:0000256" key="3">
    <source>
        <dbReference type="ARBA" id="ARBA00022801"/>
    </source>
</evidence>
<dbReference type="OrthoDB" id="1939479at2759"/>
<accession>A0A6J2XFG5</accession>
<dbReference type="FunFam" id="3.40.395.10:FF:000001">
    <property type="entry name" value="Sentrin-specific protease 1"/>
    <property type="match status" value="1"/>
</dbReference>
<dbReference type="SUPFAM" id="SSF54001">
    <property type="entry name" value="Cysteine proteinases"/>
    <property type="match status" value="1"/>
</dbReference>
<dbReference type="Proteomes" id="UP000504635">
    <property type="component" value="Unplaced"/>
</dbReference>
<dbReference type="InterPro" id="IPR003653">
    <property type="entry name" value="Peptidase_C48_C"/>
</dbReference>
<dbReference type="GO" id="GO:0016926">
    <property type="term" value="P:protein desumoylation"/>
    <property type="evidence" value="ECO:0007669"/>
    <property type="project" value="TreeGrafter"/>
</dbReference>
<evidence type="ECO:0000256" key="5">
    <source>
        <dbReference type="SAM" id="MobiDB-lite"/>
    </source>
</evidence>
<evidence type="ECO:0000313" key="8">
    <source>
        <dbReference type="RefSeq" id="XP_030749489.1"/>
    </source>
</evidence>
<dbReference type="GO" id="GO:0060255">
    <property type="term" value="P:regulation of macromolecule metabolic process"/>
    <property type="evidence" value="ECO:0007669"/>
    <property type="project" value="UniProtKB-ARBA"/>
</dbReference>
<gene>
    <name evidence="8" type="primary">LOC115877476</name>
</gene>
<reference evidence="8" key="1">
    <citation type="submission" date="2025-08" db="UniProtKB">
        <authorList>
            <consortium name="RefSeq"/>
        </authorList>
    </citation>
    <scope>IDENTIFICATION</scope>
    <source>
        <tissue evidence="8">Gonads</tissue>
    </source>
</reference>